<reference evidence="5 6" key="1">
    <citation type="submission" date="2020-06" db="EMBL/GenBank/DDBJ databases">
        <title>Transcriptomic and genomic resources for Thalictrum thalictroides and T. hernandezii: Facilitating candidate gene discovery in an emerging model plant lineage.</title>
        <authorList>
            <person name="Arias T."/>
            <person name="Riano-Pachon D.M."/>
            <person name="Di Stilio V.S."/>
        </authorList>
    </citation>
    <scope>NUCLEOTIDE SEQUENCE [LARGE SCALE GENOMIC DNA]</scope>
    <source>
        <strain evidence="6">cv. WT478/WT964</strain>
        <tissue evidence="5">Leaves</tissue>
    </source>
</reference>
<dbReference type="EMBL" id="JABWDY010039109">
    <property type="protein sequence ID" value="KAF5179222.1"/>
    <property type="molecule type" value="Genomic_DNA"/>
</dbReference>
<keyword evidence="2" id="KW-0460">Magnesium</keyword>
<dbReference type="Gene3D" id="1.10.600.10">
    <property type="entry name" value="Farnesyl Diphosphate Synthase"/>
    <property type="match status" value="2"/>
</dbReference>
<dbReference type="PANTHER" id="PTHR31225">
    <property type="entry name" value="OS04G0344100 PROTEIN-RELATED"/>
    <property type="match status" value="1"/>
</dbReference>
<dbReference type="InterPro" id="IPR008949">
    <property type="entry name" value="Isoprenoid_synthase_dom_sf"/>
</dbReference>
<keyword evidence="3" id="KW-0456">Lyase</keyword>
<comment type="caution">
    <text evidence="5">The sequence shown here is derived from an EMBL/GenBank/DDBJ whole genome shotgun (WGS) entry which is preliminary data.</text>
</comment>
<dbReference type="InterPro" id="IPR036965">
    <property type="entry name" value="Terpene_synth_N_sf"/>
</dbReference>
<dbReference type="InterPro" id="IPR005630">
    <property type="entry name" value="Terpene_synthase_metal-bd"/>
</dbReference>
<dbReference type="Pfam" id="PF03936">
    <property type="entry name" value="Terpene_synth_C"/>
    <property type="match status" value="1"/>
</dbReference>
<dbReference type="Gene3D" id="1.50.10.130">
    <property type="entry name" value="Terpene synthase, N-terminal domain"/>
    <property type="match status" value="1"/>
</dbReference>
<proteinExistence type="predicted"/>
<dbReference type="OrthoDB" id="1877784at2759"/>
<organism evidence="5 6">
    <name type="scientific">Thalictrum thalictroides</name>
    <name type="common">Rue-anemone</name>
    <name type="synonym">Anemone thalictroides</name>
    <dbReference type="NCBI Taxonomy" id="46969"/>
    <lineage>
        <taxon>Eukaryota</taxon>
        <taxon>Viridiplantae</taxon>
        <taxon>Streptophyta</taxon>
        <taxon>Embryophyta</taxon>
        <taxon>Tracheophyta</taxon>
        <taxon>Spermatophyta</taxon>
        <taxon>Magnoliopsida</taxon>
        <taxon>Ranunculales</taxon>
        <taxon>Ranunculaceae</taxon>
        <taxon>Thalictroideae</taxon>
        <taxon>Thalictrum</taxon>
    </lineage>
</organism>
<protein>
    <submittedName>
        <fullName evidence="5">Sesquiterpene synthase</fullName>
    </submittedName>
</protein>
<dbReference type="Proteomes" id="UP000554482">
    <property type="component" value="Unassembled WGS sequence"/>
</dbReference>
<evidence type="ECO:0000259" key="4">
    <source>
        <dbReference type="Pfam" id="PF03936"/>
    </source>
</evidence>
<dbReference type="GO" id="GO:0010333">
    <property type="term" value="F:terpene synthase activity"/>
    <property type="evidence" value="ECO:0007669"/>
    <property type="project" value="InterPro"/>
</dbReference>
<dbReference type="AlphaFoldDB" id="A0A7J6V480"/>
<keyword evidence="1" id="KW-0479">Metal-binding</keyword>
<sequence>MDEAMYFSTKHLNSMLTCLSSSLALQVQHALTMPLQRSPERVYARHYISIYQQDISRNETLLEFAKLDYNFVQLLHQKEINELQKWDANSTNELSDRMRVVFNEVLNLFNGIEEDMIKGGNVVGVSSFKNRIQVQTKDLLEEIKVILSGKMPTLEDWLSLSVPTAISGVFVILSSMYSRELATKEVFDWIATMPKIINYSDLLTRLIGDIASLKVEQDRGTYCNSVPCYMMDHGVSESEAIESLEKIISSIWKVMNEECLRVHPVPLGVIKNLLNYDRSVALYFAGADGHSVSDGRTKQIITSIFVNPIPI</sequence>
<dbReference type="InterPro" id="IPR008930">
    <property type="entry name" value="Terpenoid_cyclase/PrenylTrfase"/>
</dbReference>
<gene>
    <name evidence="5" type="ORF">FRX31_031191</name>
</gene>
<feature type="domain" description="Terpene synthase metal-binding" evidence="4">
    <location>
        <begin position="81"/>
        <end position="253"/>
    </location>
</feature>
<accession>A0A7J6V480</accession>
<dbReference type="InterPro" id="IPR050148">
    <property type="entry name" value="Terpene_synthase-like"/>
</dbReference>
<dbReference type="PANTHER" id="PTHR31225:SF93">
    <property type="entry name" value="ALPHA-HUMULENE_(-)-(E)-BETA-CARYOPHYLLENE SYNTHASE"/>
    <property type="match status" value="1"/>
</dbReference>
<dbReference type="SUPFAM" id="SSF48239">
    <property type="entry name" value="Terpenoid cyclases/Protein prenyltransferases"/>
    <property type="match status" value="1"/>
</dbReference>
<evidence type="ECO:0000256" key="3">
    <source>
        <dbReference type="ARBA" id="ARBA00023239"/>
    </source>
</evidence>
<evidence type="ECO:0000256" key="1">
    <source>
        <dbReference type="ARBA" id="ARBA00022723"/>
    </source>
</evidence>
<name>A0A7J6V480_THATH</name>
<evidence type="ECO:0000313" key="6">
    <source>
        <dbReference type="Proteomes" id="UP000554482"/>
    </source>
</evidence>
<keyword evidence="6" id="KW-1185">Reference proteome</keyword>
<evidence type="ECO:0000313" key="5">
    <source>
        <dbReference type="EMBL" id="KAF5179222.1"/>
    </source>
</evidence>
<dbReference type="GO" id="GO:0016114">
    <property type="term" value="P:terpenoid biosynthetic process"/>
    <property type="evidence" value="ECO:0007669"/>
    <property type="project" value="InterPro"/>
</dbReference>
<dbReference type="GO" id="GO:0000287">
    <property type="term" value="F:magnesium ion binding"/>
    <property type="evidence" value="ECO:0007669"/>
    <property type="project" value="InterPro"/>
</dbReference>
<evidence type="ECO:0000256" key="2">
    <source>
        <dbReference type="ARBA" id="ARBA00022842"/>
    </source>
</evidence>
<dbReference type="SUPFAM" id="SSF48576">
    <property type="entry name" value="Terpenoid synthases"/>
    <property type="match status" value="1"/>
</dbReference>